<feature type="transmembrane region" description="Helical" evidence="11">
    <location>
        <begin position="146"/>
        <end position="164"/>
    </location>
</feature>
<evidence type="ECO:0000256" key="2">
    <source>
        <dbReference type="ARBA" id="ARBA00008220"/>
    </source>
</evidence>
<proteinExistence type="inferred from homology"/>
<feature type="transmembrane region" description="Helical" evidence="11">
    <location>
        <begin position="472"/>
        <end position="492"/>
    </location>
</feature>
<evidence type="ECO:0000256" key="9">
    <source>
        <dbReference type="NCBIfam" id="TIGR03810"/>
    </source>
</evidence>
<dbReference type="InterPro" id="IPR002293">
    <property type="entry name" value="AA/rel_permease1"/>
</dbReference>
<evidence type="ECO:0000256" key="3">
    <source>
        <dbReference type="ARBA" id="ARBA00022448"/>
    </source>
</evidence>
<reference evidence="12 13" key="1">
    <citation type="submission" date="2013-03" db="EMBL/GenBank/DDBJ databases">
        <authorList>
            <person name="Linke B."/>
        </authorList>
    </citation>
    <scope>NUCLEOTIDE SEQUENCE [LARGE SCALE GENOMIC DNA]</scope>
    <source>
        <strain evidence="12 13">B13</strain>
    </source>
</reference>
<protein>
    <recommendedName>
        <fullName evidence="9">Arginine-ornithine antiporter</fullName>
    </recommendedName>
</protein>
<dbReference type="GO" id="GO:0043858">
    <property type="term" value="F:arginine:ornithine antiporter activity"/>
    <property type="evidence" value="ECO:0007669"/>
    <property type="project" value="UniProtKB-UniRule"/>
</dbReference>
<feature type="transmembrane region" description="Helical" evidence="11">
    <location>
        <begin position="296"/>
        <end position="329"/>
    </location>
</feature>
<keyword evidence="3" id="KW-0813">Transport</keyword>
<dbReference type="STRING" id="1301098.PKB_2822"/>
<feature type="transmembrane region" description="Helical" evidence="11">
    <location>
        <begin position="223"/>
        <end position="242"/>
    </location>
</feature>
<evidence type="ECO:0000256" key="4">
    <source>
        <dbReference type="ARBA" id="ARBA00022475"/>
    </source>
</evidence>
<sequence>MVDTAKLDPSNPSQTTPAAQTGAASDKLKLGALTALVIGSMVGGGIFSLPQNVAASASAGATLIGWLITGVGMLMLAFVFQTLANRKPKLDGGVYAYAKAGFGDYMGFSSAWGYWISAWIGNVSYMVLLFSTLGFFFPVFGEGNTLESILCASALLWVLHFLVLRGIKEAAFVNVITTIAKMVPLAVFIAIAAVSFKMGVFTSDFWGAGNTELGGVMEQVRKMMLVTVWVFIGIEGASIFSARAEKRSDVGKATVIGFYAVLLLLVLVNVLSQGILHQAELAGLKNPSMAGVLESVVGHWGAVLISVGLTVSLAGALLSWTLLCAEILFASARDHTMPEFLRKENANQVPANALWLSNGLIQLFLIITLFNSSTYLSLLYLATSMILVPYFWSAAYALLLSFRGETYEQDPGARSKDIVISAIAVIYAVWLVYAAGIQYLLLSALLYAPGAILFAKAKRELGQPVFTNVEKIIFAVVLIGAVVAAVGLYKGFLSL</sequence>
<dbReference type="InterPro" id="IPR050367">
    <property type="entry name" value="APC_superfamily"/>
</dbReference>
<dbReference type="GO" id="GO:0006527">
    <property type="term" value="P:L-arginine catabolic process"/>
    <property type="evidence" value="ECO:0007669"/>
    <property type="project" value="UniProtKB-UniRule"/>
</dbReference>
<comment type="subcellular location">
    <subcellularLocation>
        <location evidence="1">Cell membrane</location>
        <topology evidence="1">Multi-pass membrane protein</topology>
    </subcellularLocation>
</comment>
<dbReference type="PIRSF" id="PIRSF006060">
    <property type="entry name" value="AA_transporter"/>
    <property type="match status" value="1"/>
</dbReference>
<name>A0A024HHR6_PSEKB</name>
<evidence type="ECO:0000256" key="6">
    <source>
        <dbReference type="ARBA" id="ARBA00022970"/>
    </source>
</evidence>
<evidence type="ECO:0000313" key="13">
    <source>
        <dbReference type="Proteomes" id="UP000025241"/>
    </source>
</evidence>
<evidence type="ECO:0000313" key="12">
    <source>
        <dbReference type="EMBL" id="CDF84169.1"/>
    </source>
</evidence>
<evidence type="ECO:0000256" key="8">
    <source>
        <dbReference type="ARBA" id="ARBA00023136"/>
    </source>
</evidence>
<evidence type="ECO:0000256" key="7">
    <source>
        <dbReference type="ARBA" id="ARBA00022989"/>
    </source>
</evidence>
<evidence type="ECO:0000256" key="11">
    <source>
        <dbReference type="SAM" id="Phobius"/>
    </source>
</evidence>
<accession>A0A024HHR6</accession>
<dbReference type="HOGENOM" id="CLU_007946_1_2_6"/>
<dbReference type="EMBL" id="HG322950">
    <property type="protein sequence ID" value="CDF84169.1"/>
    <property type="molecule type" value="Genomic_DNA"/>
</dbReference>
<feature type="transmembrane region" description="Helical" evidence="11">
    <location>
        <begin position="254"/>
        <end position="276"/>
    </location>
</feature>
<dbReference type="GO" id="GO:0005886">
    <property type="term" value="C:plasma membrane"/>
    <property type="evidence" value="ECO:0007669"/>
    <property type="project" value="UniProtKB-SubCell"/>
</dbReference>
<dbReference type="Proteomes" id="UP000025241">
    <property type="component" value="Chromosome I"/>
</dbReference>
<keyword evidence="8 11" id="KW-0472">Membrane</keyword>
<keyword evidence="6" id="KW-0029">Amino-acid transport</keyword>
<keyword evidence="13" id="KW-1185">Reference proteome</keyword>
<dbReference type="NCBIfam" id="TIGR00905">
    <property type="entry name" value="2A0302"/>
    <property type="match status" value="1"/>
</dbReference>
<dbReference type="NCBIfam" id="TIGR03810">
    <property type="entry name" value="arg_ornith_anti"/>
    <property type="match status" value="1"/>
</dbReference>
<feature type="transmembrane region" description="Helical" evidence="11">
    <location>
        <begin position="30"/>
        <end position="49"/>
    </location>
</feature>
<dbReference type="Gene3D" id="1.20.1740.10">
    <property type="entry name" value="Amino acid/polyamine transporter I"/>
    <property type="match status" value="1"/>
</dbReference>
<evidence type="ECO:0000256" key="1">
    <source>
        <dbReference type="ARBA" id="ARBA00004651"/>
    </source>
</evidence>
<evidence type="ECO:0000256" key="5">
    <source>
        <dbReference type="ARBA" id="ARBA00022692"/>
    </source>
</evidence>
<dbReference type="InterPro" id="IPR022461">
    <property type="entry name" value="Arg/Orn_antiprt_ArcD"/>
</dbReference>
<comment type="similarity">
    <text evidence="2">Belongs to the amino acid-polyamine-organocation (APC) superfamily. Basic amino acid/polyamine antiporter (APA) (TC 2.A.3.2) family.</text>
</comment>
<dbReference type="PATRIC" id="fig|1301098.3.peg.2838"/>
<feature type="region of interest" description="Disordered" evidence="10">
    <location>
        <begin position="1"/>
        <end position="22"/>
    </location>
</feature>
<keyword evidence="7 11" id="KW-1133">Transmembrane helix</keyword>
<dbReference type="RefSeq" id="WP_084166640.1">
    <property type="nucleotide sequence ID" value="NZ_HG322950.1"/>
</dbReference>
<dbReference type="KEGG" id="pkc:PKB_2822"/>
<dbReference type="InterPro" id="IPR004754">
    <property type="entry name" value="Amino_acid_antiprt"/>
</dbReference>
<keyword evidence="5 11" id="KW-0812">Transmembrane</keyword>
<dbReference type="PANTHER" id="PTHR42770:SF4">
    <property type="entry name" value="ARGININE_ORNITHINE ANTIPORTER-RELATED"/>
    <property type="match status" value="1"/>
</dbReference>
<dbReference type="Pfam" id="PF13520">
    <property type="entry name" value="AA_permease_2"/>
    <property type="match status" value="1"/>
</dbReference>
<feature type="transmembrane region" description="Helical" evidence="11">
    <location>
        <begin position="171"/>
        <end position="196"/>
    </location>
</feature>
<feature type="transmembrane region" description="Helical" evidence="11">
    <location>
        <begin position="55"/>
        <end position="80"/>
    </location>
</feature>
<feature type="transmembrane region" description="Helical" evidence="11">
    <location>
        <begin position="112"/>
        <end position="140"/>
    </location>
</feature>
<feature type="transmembrane region" description="Helical" evidence="11">
    <location>
        <begin position="376"/>
        <end position="399"/>
    </location>
</feature>
<gene>
    <name evidence="12" type="primary">arcd1</name>
    <name evidence="12" type="ORF">PKB_2822</name>
</gene>
<dbReference type="AlphaFoldDB" id="A0A024HHR6"/>
<keyword evidence="4" id="KW-1003">Cell membrane</keyword>
<organism evidence="12 13">
    <name type="scientific">Pseudomonas knackmussii (strain DSM 6978 / CCUG 54928 / LMG 23759 / B13)</name>
    <dbReference type="NCBI Taxonomy" id="1301098"/>
    <lineage>
        <taxon>Bacteria</taxon>
        <taxon>Pseudomonadati</taxon>
        <taxon>Pseudomonadota</taxon>
        <taxon>Gammaproteobacteria</taxon>
        <taxon>Pseudomonadales</taxon>
        <taxon>Pseudomonadaceae</taxon>
        <taxon>Pseudomonas</taxon>
    </lineage>
</organism>
<dbReference type="GO" id="GO:1903826">
    <property type="term" value="P:L-arginine transmembrane transport"/>
    <property type="evidence" value="ECO:0007669"/>
    <property type="project" value="InterPro"/>
</dbReference>
<feature type="transmembrane region" description="Helical" evidence="11">
    <location>
        <begin position="419"/>
        <end position="452"/>
    </location>
</feature>
<evidence type="ECO:0000256" key="10">
    <source>
        <dbReference type="SAM" id="MobiDB-lite"/>
    </source>
</evidence>
<feature type="compositionally biased region" description="Polar residues" evidence="10">
    <location>
        <begin position="10"/>
        <end position="22"/>
    </location>
</feature>
<dbReference type="eggNOG" id="COG0531">
    <property type="taxonomic scope" value="Bacteria"/>
</dbReference>
<dbReference type="OrthoDB" id="3185104at2"/>
<reference evidence="12 13" key="2">
    <citation type="submission" date="2014-05" db="EMBL/GenBank/DDBJ databases">
        <title>Genome sequence of the 3-chlorobenzoate degrading bacterium Pseudomonas knackmussii B13 shows multiple evidence for horizontal gene transfer.</title>
        <authorList>
            <person name="Miyazaki R."/>
            <person name="Bertelli C."/>
            <person name="Falquet L."/>
            <person name="Robinson-Rechavi M."/>
            <person name="Gharib W."/>
            <person name="Roy S."/>
            <person name="Van der Meer J.R."/>
        </authorList>
    </citation>
    <scope>NUCLEOTIDE SEQUENCE [LARGE SCALE GENOMIC DNA]</scope>
    <source>
        <strain evidence="12 13">B13</strain>
    </source>
</reference>
<dbReference type="PANTHER" id="PTHR42770">
    <property type="entry name" value="AMINO ACID TRANSPORTER-RELATED"/>
    <property type="match status" value="1"/>
</dbReference>
<feature type="transmembrane region" description="Helical" evidence="11">
    <location>
        <begin position="349"/>
        <end position="370"/>
    </location>
</feature>